<proteinExistence type="predicted"/>
<dbReference type="HOGENOM" id="CLU_2717727_0_0_5"/>
<protein>
    <submittedName>
        <fullName evidence="2">Uncharacterized protein</fullName>
    </submittedName>
</protein>
<dbReference type="AlphaFoldDB" id="C7CF72"/>
<dbReference type="KEGG" id="mdi:METDI1355"/>
<feature type="region of interest" description="Disordered" evidence="1">
    <location>
        <begin position="1"/>
        <end position="41"/>
    </location>
</feature>
<sequence>MASTSTASTAAPLRLPPAWRPRTADREVRGHRRTIPTVVAPGPEDFIGSEVARLADKDGNCIEASRTGLFRP</sequence>
<reference evidence="3" key="1">
    <citation type="journal article" date="2009" name="PLoS ONE">
        <title>Methylobacterium genome sequences: a reference blueprint to investigate microbial metabolism of C1 compounds from natural and industrial sources.</title>
        <authorList>
            <person name="Vuilleumier S."/>
            <person name="Chistoserdova L."/>
            <person name="Lee M.-C."/>
            <person name="Bringel F."/>
            <person name="Lajus A."/>
            <person name="Zhou Y."/>
            <person name="Gourion B."/>
            <person name="Barbe V."/>
            <person name="Chang J."/>
            <person name="Cruveiller S."/>
            <person name="Dossat C."/>
            <person name="Gillett W."/>
            <person name="Gruffaz C."/>
            <person name="Haugen E."/>
            <person name="Hourcade E."/>
            <person name="Levy R."/>
            <person name="Mangenot S."/>
            <person name="Muller E."/>
            <person name="Nadalig T."/>
            <person name="Pagni M."/>
            <person name="Penny C."/>
            <person name="Peyraud R."/>
            <person name="Robinson D.G."/>
            <person name="Roche D."/>
            <person name="Rouy Z."/>
            <person name="Saenampechek C."/>
            <person name="Salvignol G."/>
            <person name="Vallenet D."/>
            <person name="Wu Z."/>
            <person name="Marx C.J."/>
            <person name="Vorholt J.A."/>
            <person name="Olson M.V."/>
            <person name="Kaul R."/>
            <person name="Weissenbach J."/>
            <person name="Medigue C."/>
            <person name="Lidstrom M.E."/>
        </authorList>
    </citation>
    <scope>NUCLEOTIDE SEQUENCE [LARGE SCALE GENOMIC DNA]</scope>
    <source>
        <strain evidence="3">DSM 6343 / CIP 106787 / DM4</strain>
    </source>
</reference>
<evidence type="ECO:0000256" key="1">
    <source>
        <dbReference type="SAM" id="MobiDB-lite"/>
    </source>
</evidence>
<name>C7CF72_METED</name>
<dbReference type="Proteomes" id="UP000008070">
    <property type="component" value="Chromosome"/>
</dbReference>
<evidence type="ECO:0000313" key="3">
    <source>
        <dbReference type="Proteomes" id="UP000008070"/>
    </source>
</evidence>
<evidence type="ECO:0000313" key="2">
    <source>
        <dbReference type="EMBL" id="CAX22964.1"/>
    </source>
</evidence>
<gene>
    <name evidence="2" type="ORF">METD_I1355</name>
</gene>
<feature type="compositionally biased region" description="Low complexity" evidence="1">
    <location>
        <begin position="1"/>
        <end position="13"/>
    </location>
</feature>
<accession>C7CF72</accession>
<organism evidence="2 3">
    <name type="scientific">Methylorubrum extorquens (strain DSM 6343 / CIP 106787 / DM4)</name>
    <name type="common">Methylobacterium extorquens</name>
    <dbReference type="NCBI Taxonomy" id="661410"/>
    <lineage>
        <taxon>Bacteria</taxon>
        <taxon>Pseudomonadati</taxon>
        <taxon>Pseudomonadota</taxon>
        <taxon>Alphaproteobacteria</taxon>
        <taxon>Hyphomicrobiales</taxon>
        <taxon>Methylobacteriaceae</taxon>
        <taxon>Methylorubrum</taxon>
    </lineage>
</organism>
<dbReference type="EMBL" id="FP103042">
    <property type="protein sequence ID" value="CAX22964.1"/>
    <property type="molecule type" value="Genomic_DNA"/>
</dbReference>